<dbReference type="Gene3D" id="3.40.50.720">
    <property type="entry name" value="NAD(P)-binding Rossmann-like Domain"/>
    <property type="match status" value="1"/>
</dbReference>
<dbReference type="GO" id="GO:0008270">
    <property type="term" value="F:zinc ion binding"/>
    <property type="evidence" value="ECO:0007669"/>
    <property type="project" value="InterPro"/>
</dbReference>
<dbReference type="PROSITE" id="PS00059">
    <property type="entry name" value="ADH_ZINC"/>
    <property type="match status" value="1"/>
</dbReference>
<dbReference type="PANTHER" id="PTHR42940:SF7">
    <property type="entry name" value="ALCOHOL DEHYDROGENASE-LIKE N-TERMINAL DOMAIN-CONTAINING PROTEIN"/>
    <property type="match status" value="1"/>
</dbReference>
<evidence type="ECO:0000256" key="7">
    <source>
        <dbReference type="RuleBase" id="RU361277"/>
    </source>
</evidence>
<dbReference type="SUPFAM" id="SSF51735">
    <property type="entry name" value="NAD(P)-binding Rossmann-fold domains"/>
    <property type="match status" value="1"/>
</dbReference>
<keyword evidence="3 7" id="KW-0479">Metal-binding</keyword>
<evidence type="ECO:0000313" key="10">
    <source>
        <dbReference type="Proteomes" id="UP001275084"/>
    </source>
</evidence>
<reference evidence="9" key="2">
    <citation type="submission" date="2023-06" db="EMBL/GenBank/DDBJ databases">
        <authorList>
            <consortium name="Lawrence Berkeley National Laboratory"/>
            <person name="Haridas S."/>
            <person name="Hensen N."/>
            <person name="Bonometti L."/>
            <person name="Westerberg I."/>
            <person name="Brannstrom I.O."/>
            <person name="Guillou S."/>
            <person name="Cros-Aarteil S."/>
            <person name="Calhoun S."/>
            <person name="Kuo A."/>
            <person name="Mondo S."/>
            <person name="Pangilinan J."/>
            <person name="Riley R."/>
            <person name="Labutti K."/>
            <person name="Andreopoulos B."/>
            <person name="Lipzen A."/>
            <person name="Chen C."/>
            <person name="Yanf M."/>
            <person name="Daum C."/>
            <person name="Ng V."/>
            <person name="Clum A."/>
            <person name="Steindorff A."/>
            <person name="Ohm R."/>
            <person name="Martin F."/>
            <person name="Silar P."/>
            <person name="Natvig D."/>
            <person name="Lalanne C."/>
            <person name="Gautier V."/>
            <person name="Ament-Velasquez S.L."/>
            <person name="Kruys A."/>
            <person name="Hutchinson M.I."/>
            <person name="Powell A.J."/>
            <person name="Barry K."/>
            <person name="Miller A.N."/>
            <person name="Grigoriev I.V."/>
            <person name="Debuchy R."/>
            <person name="Gladieux P."/>
            <person name="Thoren M.H."/>
            <person name="Johannesson H."/>
        </authorList>
    </citation>
    <scope>NUCLEOTIDE SEQUENCE</scope>
    <source>
        <strain evidence="9">CBS 955.72</strain>
    </source>
</reference>
<comment type="caution">
    <text evidence="9">The sequence shown here is derived from an EMBL/GenBank/DDBJ whole genome shotgun (WGS) entry which is preliminary data.</text>
</comment>
<comment type="cofactor">
    <cofactor evidence="1 7">
        <name>Zn(2+)</name>
        <dbReference type="ChEBI" id="CHEBI:29105"/>
    </cofactor>
</comment>
<dbReference type="Proteomes" id="UP001275084">
    <property type="component" value="Unassembled WGS sequence"/>
</dbReference>
<dbReference type="SMART" id="SM00829">
    <property type="entry name" value="PKS_ER"/>
    <property type="match status" value="1"/>
</dbReference>
<evidence type="ECO:0000256" key="1">
    <source>
        <dbReference type="ARBA" id="ARBA00001947"/>
    </source>
</evidence>
<evidence type="ECO:0000256" key="5">
    <source>
        <dbReference type="ARBA" id="ARBA00023002"/>
    </source>
</evidence>
<dbReference type="EMBL" id="JAUIQD010000008">
    <property type="protein sequence ID" value="KAK3342061.1"/>
    <property type="molecule type" value="Genomic_DNA"/>
</dbReference>
<comment type="similarity">
    <text evidence="2 7">Belongs to the zinc-containing alcohol dehydrogenase family.</text>
</comment>
<proteinExistence type="inferred from homology"/>
<evidence type="ECO:0000256" key="2">
    <source>
        <dbReference type="ARBA" id="ARBA00008072"/>
    </source>
</evidence>
<gene>
    <name evidence="9" type="ORF">B0T25DRAFT_594355</name>
</gene>
<dbReference type="GO" id="GO:0005737">
    <property type="term" value="C:cytoplasm"/>
    <property type="evidence" value="ECO:0007669"/>
    <property type="project" value="TreeGrafter"/>
</dbReference>
<keyword evidence="6" id="KW-0520">NAD</keyword>
<evidence type="ECO:0000259" key="8">
    <source>
        <dbReference type="SMART" id="SM00829"/>
    </source>
</evidence>
<dbReference type="InterPro" id="IPR002328">
    <property type="entry name" value="ADH_Zn_CS"/>
</dbReference>
<dbReference type="FunFam" id="3.40.50.720:FF:000039">
    <property type="entry name" value="Alcohol dehydrogenase AdhP"/>
    <property type="match status" value="1"/>
</dbReference>
<keyword evidence="10" id="KW-1185">Reference proteome</keyword>
<evidence type="ECO:0000256" key="3">
    <source>
        <dbReference type="ARBA" id="ARBA00022723"/>
    </source>
</evidence>
<dbReference type="Gene3D" id="3.90.180.10">
    <property type="entry name" value="Medium-chain alcohol dehydrogenases, catalytic domain"/>
    <property type="match status" value="1"/>
</dbReference>
<evidence type="ECO:0000313" key="9">
    <source>
        <dbReference type="EMBL" id="KAK3342061.1"/>
    </source>
</evidence>
<dbReference type="AlphaFoldDB" id="A0AAJ0H7G8"/>
<dbReference type="Pfam" id="PF00107">
    <property type="entry name" value="ADH_zinc_N"/>
    <property type="match status" value="1"/>
</dbReference>
<sequence>MAQSLPSTYLHAVFKGAGEKLTLEQTELKQPGSGEILVKVEACGICHSDVFAQENTFGGGFPRVPGHEIVGKVVAVGPLVSQWTVGDRIGSGFHGGFDGTCAQCKTGWTQMCNNAQYNGVTRDGGFAEYVLVRAEAAVSVPADGDAAKLAPLLCAGSTVFAGLKHSNIAPGETVAIQGLGGLGHLAVQFARKMGYRVVAISRGTEKEAAARKLGAHEYIDAKKGDVGQQLWALGGAKLALTTALDNDAFTPLISGLGVNGKLLIVTGVPGPVTIDATTMIMRGISVQAWPVATAFDNEKTISFAHLHDVECAIETFPLKDAQKAYGVLLSPIVQFHRLLTLMF</sequence>
<dbReference type="InterPro" id="IPR036291">
    <property type="entry name" value="NAD(P)-bd_dom_sf"/>
</dbReference>
<dbReference type="Pfam" id="PF08240">
    <property type="entry name" value="ADH_N"/>
    <property type="match status" value="1"/>
</dbReference>
<keyword evidence="4 7" id="KW-0862">Zinc</keyword>
<name>A0AAJ0H7G8_9PEZI</name>
<dbReference type="SUPFAM" id="SSF50129">
    <property type="entry name" value="GroES-like"/>
    <property type="match status" value="1"/>
</dbReference>
<feature type="domain" description="Enoyl reductase (ER)" evidence="8">
    <location>
        <begin position="16"/>
        <end position="264"/>
    </location>
</feature>
<keyword evidence="5" id="KW-0560">Oxidoreductase</keyword>
<reference evidence="9" key="1">
    <citation type="journal article" date="2023" name="Mol. Phylogenet. Evol.">
        <title>Genome-scale phylogeny and comparative genomics of the fungal order Sordariales.</title>
        <authorList>
            <person name="Hensen N."/>
            <person name="Bonometti L."/>
            <person name="Westerberg I."/>
            <person name="Brannstrom I.O."/>
            <person name="Guillou S."/>
            <person name="Cros-Aarteil S."/>
            <person name="Calhoun S."/>
            <person name="Haridas S."/>
            <person name="Kuo A."/>
            <person name="Mondo S."/>
            <person name="Pangilinan J."/>
            <person name="Riley R."/>
            <person name="LaButti K."/>
            <person name="Andreopoulos B."/>
            <person name="Lipzen A."/>
            <person name="Chen C."/>
            <person name="Yan M."/>
            <person name="Daum C."/>
            <person name="Ng V."/>
            <person name="Clum A."/>
            <person name="Steindorff A."/>
            <person name="Ohm R.A."/>
            <person name="Martin F."/>
            <person name="Silar P."/>
            <person name="Natvig D.O."/>
            <person name="Lalanne C."/>
            <person name="Gautier V."/>
            <person name="Ament-Velasquez S.L."/>
            <person name="Kruys A."/>
            <person name="Hutchinson M.I."/>
            <person name="Powell A.J."/>
            <person name="Barry K."/>
            <person name="Miller A.N."/>
            <person name="Grigoriev I.V."/>
            <person name="Debuchy R."/>
            <person name="Gladieux P."/>
            <person name="Hiltunen Thoren M."/>
            <person name="Johannesson H."/>
        </authorList>
    </citation>
    <scope>NUCLEOTIDE SEQUENCE</scope>
    <source>
        <strain evidence="9">CBS 955.72</strain>
    </source>
</reference>
<dbReference type="InterPro" id="IPR011032">
    <property type="entry name" value="GroES-like_sf"/>
</dbReference>
<accession>A0AAJ0H7G8</accession>
<dbReference type="InterPro" id="IPR013149">
    <property type="entry name" value="ADH-like_C"/>
</dbReference>
<evidence type="ECO:0000256" key="6">
    <source>
        <dbReference type="ARBA" id="ARBA00023027"/>
    </source>
</evidence>
<dbReference type="InterPro" id="IPR020843">
    <property type="entry name" value="ER"/>
</dbReference>
<organism evidence="9 10">
    <name type="scientific">Lasiosphaeria hispida</name>
    <dbReference type="NCBI Taxonomy" id="260671"/>
    <lineage>
        <taxon>Eukaryota</taxon>
        <taxon>Fungi</taxon>
        <taxon>Dikarya</taxon>
        <taxon>Ascomycota</taxon>
        <taxon>Pezizomycotina</taxon>
        <taxon>Sordariomycetes</taxon>
        <taxon>Sordariomycetidae</taxon>
        <taxon>Sordariales</taxon>
        <taxon>Lasiosphaeriaceae</taxon>
        <taxon>Lasiosphaeria</taxon>
    </lineage>
</organism>
<dbReference type="PANTHER" id="PTHR42940">
    <property type="entry name" value="ALCOHOL DEHYDROGENASE 1-RELATED"/>
    <property type="match status" value="1"/>
</dbReference>
<dbReference type="InterPro" id="IPR013154">
    <property type="entry name" value="ADH-like_N"/>
</dbReference>
<protein>
    <submittedName>
        <fullName evidence="9">Alcohol dehydrogenase GroES-like domain-containing protein</fullName>
    </submittedName>
</protein>
<evidence type="ECO:0000256" key="4">
    <source>
        <dbReference type="ARBA" id="ARBA00022833"/>
    </source>
</evidence>
<dbReference type="GO" id="GO:0004022">
    <property type="term" value="F:alcohol dehydrogenase (NAD+) activity"/>
    <property type="evidence" value="ECO:0007669"/>
    <property type="project" value="TreeGrafter"/>
</dbReference>